<evidence type="ECO:0000313" key="2">
    <source>
        <dbReference type="Proteomes" id="UP001162891"/>
    </source>
</evidence>
<dbReference type="EMBL" id="AP025591">
    <property type="protein sequence ID" value="BDG01589.1"/>
    <property type="molecule type" value="Genomic_DNA"/>
</dbReference>
<keyword evidence="2" id="KW-1185">Reference proteome</keyword>
<protein>
    <submittedName>
        <fullName evidence="1">Uncharacterized protein</fullName>
    </submittedName>
</protein>
<sequence length="172" mass="20018">MTGPTRTDVTQLLLRYREAARHLWNCFLREPETFAAATLAGDDARDDWEELKQVLFRAIVLRNTGSADHAAARLRWLTPIDFLHVTLRVEVPAMVSRKKDQGSYWDHPVDRLDPDDDLRFIDFYDFDESRHRDFQYCQAEIRNSQQHPEVIGHIALVEVQYVNVVVEDPASP</sequence>
<evidence type="ECO:0000313" key="1">
    <source>
        <dbReference type="EMBL" id="BDG01589.1"/>
    </source>
</evidence>
<organism evidence="1 2">
    <name type="scientific">Anaeromyxobacter oryzae</name>
    <dbReference type="NCBI Taxonomy" id="2918170"/>
    <lineage>
        <taxon>Bacteria</taxon>
        <taxon>Pseudomonadati</taxon>
        <taxon>Myxococcota</taxon>
        <taxon>Myxococcia</taxon>
        <taxon>Myxococcales</taxon>
        <taxon>Cystobacterineae</taxon>
        <taxon>Anaeromyxobacteraceae</taxon>
        <taxon>Anaeromyxobacter</taxon>
    </lineage>
</organism>
<gene>
    <name evidence="1" type="ORF">AMOR_05850</name>
</gene>
<proteinExistence type="predicted"/>
<reference evidence="2" key="1">
    <citation type="journal article" date="2022" name="Int. J. Syst. Evol. Microbiol.">
        <title>Anaeromyxobacter oryzae sp. nov., Anaeromyxobacter diazotrophicus sp. nov. and Anaeromyxobacter paludicola sp. nov., isolated from paddy soils.</title>
        <authorList>
            <person name="Itoh H."/>
            <person name="Xu Z."/>
            <person name="Mise K."/>
            <person name="Masuda Y."/>
            <person name="Ushijima N."/>
            <person name="Hayakawa C."/>
            <person name="Shiratori Y."/>
            <person name="Senoo K."/>
        </authorList>
    </citation>
    <scope>NUCLEOTIDE SEQUENCE [LARGE SCALE GENOMIC DNA]</scope>
    <source>
        <strain evidence="2">Red232</strain>
    </source>
</reference>
<dbReference type="RefSeq" id="WP_248358264.1">
    <property type="nucleotide sequence ID" value="NZ_AP025591.1"/>
</dbReference>
<dbReference type="Proteomes" id="UP001162891">
    <property type="component" value="Chromosome"/>
</dbReference>
<accession>A0ABM7WQ43</accession>
<name>A0ABM7WQ43_9BACT</name>